<evidence type="ECO:0000259" key="5">
    <source>
        <dbReference type="Pfam" id="PF00413"/>
    </source>
</evidence>
<dbReference type="Gene3D" id="3.40.390.10">
    <property type="entry name" value="Collagenase (Catalytic Domain)"/>
    <property type="match status" value="1"/>
</dbReference>
<gene>
    <name evidence="6" type="ORF">A2797_01165</name>
</gene>
<dbReference type="InterPro" id="IPR024079">
    <property type="entry name" value="MetalloPept_cat_dom_sf"/>
</dbReference>
<dbReference type="Proteomes" id="UP000179005">
    <property type="component" value="Unassembled WGS sequence"/>
</dbReference>
<dbReference type="Pfam" id="PF00413">
    <property type="entry name" value="Peptidase_M10"/>
    <property type="match status" value="1"/>
</dbReference>
<organism evidence="6 7">
    <name type="scientific">candidate division WWE3 bacterium RIFCSPHIGHO2_01_FULL_48_15</name>
    <dbReference type="NCBI Taxonomy" id="1802619"/>
    <lineage>
        <taxon>Bacteria</taxon>
        <taxon>Katanobacteria</taxon>
    </lineage>
</organism>
<dbReference type="STRING" id="1802619.A2797_01165"/>
<dbReference type="GO" id="GO:0004222">
    <property type="term" value="F:metalloendopeptidase activity"/>
    <property type="evidence" value="ECO:0007669"/>
    <property type="project" value="InterPro"/>
</dbReference>
<evidence type="ECO:0000256" key="2">
    <source>
        <dbReference type="ARBA" id="ARBA00022723"/>
    </source>
</evidence>
<dbReference type="EMBL" id="MEVC01000008">
    <property type="protein sequence ID" value="OGC55659.1"/>
    <property type="molecule type" value="Genomic_DNA"/>
</dbReference>
<dbReference type="InterPro" id="IPR001818">
    <property type="entry name" value="Pept_M10_metallopeptidase"/>
</dbReference>
<evidence type="ECO:0000256" key="3">
    <source>
        <dbReference type="ARBA" id="ARBA00022801"/>
    </source>
</evidence>
<keyword evidence="2" id="KW-0479">Metal-binding</keyword>
<feature type="domain" description="Peptidase M10 metallopeptidase" evidence="5">
    <location>
        <begin position="104"/>
        <end position="156"/>
    </location>
</feature>
<dbReference type="SUPFAM" id="SSF55486">
    <property type="entry name" value="Metalloproteases ('zincins'), catalytic domain"/>
    <property type="match status" value="1"/>
</dbReference>
<dbReference type="AlphaFoldDB" id="A0A1F4VES7"/>
<proteinExistence type="predicted"/>
<dbReference type="GO" id="GO:0008270">
    <property type="term" value="F:zinc ion binding"/>
    <property type="evidence" value="ECO:0007669"/>
    <property type="project" value="InterPro"/>
</dbReference>
<keyword evidence="1" id="KW-0645">Protease</keyword>
<dbReference type="GO" id="GO:0006508">
    <property type="term" value="P:proteolysis"/>
    <property type="evidence" value="ECO:0007669"/>
    <property type="project" value="UniProtKB-KW"/>
</dbReference>
<keyword evidence="3" id="KW-0378">Hydrolase</keyword>
<evidence type="ECO:0000256" key="4">
    <source>
        <dbReference type="ARBA" id="ARBA00022833"/>
    </source>
</evidence>
<evidence type="ECO:0000313" key="7">
    <source>
        <dbReference type="Proteomes" id="UP000179005"/>
    </source>
</evidence>
<evidence type="ECO:0000313" key="6">
    <source>
        <dbReference type="EMBL" id="OGC55659.1"/>
    </source>
</evidence>
<dbReference type="GO" id="GO:0031012">
    <property type="term" value="C:extracellular matrix"/>
    <property type="evidence" value="ECO:0007669"/>
    <property type="project" value="InterPro"/>
</dbReference>
<evidence type="ECO:0000256" key="1">
    <source>
        <dbReference type="ARBA" id="ARBA00022670"/>
    </source>
</evidence>
<keyword evidence="4" id="KW-0862">Zinc</keyword>
<accession>A0A1F4VES7</accession>
<protein>
    <recommendedName>
        <fullName evidence="5">Peptidase M10 metallopeptidase domain-containing protein</fullName>
    </recommendedName>
</protein>
<comment type="caution">
    <text evidence="6">The sequence shown here is derived from an EMBL/GenBank/DDBJ whole genome shotgun (WGS) entry which is preliminary data.</text>
</comment>
<reference evidence="6 7" key="1">
    <citation type="journal article" date="2016" name="Nat. Commun.">
        <title>Thousands of microbial genomes shed light on interconnected biogeochemical processes in an aquifer system.</title>
        <authorList>
            <person name="Anantharaman K."/>
            <person name="Brown C.T."/>
            <person name="Hug L.A."/>
            <person name="Sharon I."/>
            <person name="Castelle C.J."/>
            <person name="Probst A.J."/>
            <person name="Thomas B.C."/>
            <person name="Singh A."/>
            <person name="Wilkins M.J."/>
            <person name="Karaoz U."/>
            <person name="Brodie E.L."/>
            <person name="Williams K.H."/>
            <person name="Hubbard S.S."/>
            <person name="Banfield J.F."/>
        </authorList>
    </citation>
    <scope>NUCLEOTIDE SEQUENCE [LARGE SCALE GENOMIC DNA]</scope>
</reference>
<sequence>MGRSPKIEFFECFKYARRAYPLKIWVDGGSSLWLSSMLAVSWWERALFGDCRIEVLATFVRNKEEADIVIKFSPAVRTMEVERVFPEGEFYSRVAAILIKPQFSNSSYLPTILRHAMGHALLGLSHSGKKKSVMYPFLYAMKGKGLVLPRDYAAAVCYLSDRGVSVP</sequence>
<name>A0A1F4VES7_UNCKA</name>